<keyword evidence="6 7" id="KW-0472">Membrane</keyword>
<evidence type="ECO:0000313" key="10">
    <source>
        <dbReference type="Proteomes" id="UP001519887"/>
    </source>
</evidence>
<evidence type="ECO:0000256" key="5">
    <source>
        <dbReference type="ARBA" id="ARBA00022989"/>
    </source>
</evidence>
<keyword evidence="5 7" id="KW-1133">Transmembrane helix</keyword>
<protein>
    <submittedName>
        <fullName evidence="9">MMPL family transporter</fullName>
    </submittedName>
</protein>
<accession>A0ABS7C893</accession>
<organism evidence="9 10">
    <name type="scientific">Paenibacillus sepulcri</name>
    <dbReference type="NCBI Taxonomy" id="359917"/>
    <lineage>
        <taxon>Bacteria</taxon>
        <taxon>Bacillati</taxon>
        <taxon>Bacillota</taxon>
        <taxon>Bacilli</taxon>
        <taxon>Bacillales</taxon>
        <taxon>Paenibacillaceae</taxon>
        <taxon>Paenibacillus</taxon>
    </lineage>
</organism>
<keyword evidence="4 7" id="KW-0812">Transmembrane</keyword>
<evidence type="ECO:0000256" key="6">
    <source>
        <dbReference type="ARBA" id="ARBA00023136"/>
    </source>
</evidence>
<evidence type="ECO:0000313" key="9">
    <source>
        <dbReference type="EMBL" id="MBW7456916.1"/>
    </source>
</evidence>
<reference evidence="9 10" key="1">
    <citation type="submission" date="2021-07" db="EMBL/GenBank/DDBJ databases">
        <title>Paenibacillus radiodurans sp. nov., isolated from the southeastern edge of Tengger Desert.</title>
        <authorList>
            <person name="Zhang G."/>
        </authorList>
    </citation>
    <scope>NUCLEOTIDE SEQUENCE [LARGE SCALE GENOMIC DNA]</scope>
    <source>
        <strain evidence="9 10">CCM 7311</strain>
    </source>
</reference>
<dbReference type="Proteomes" id="UP001519887">
    <property type="component" value="Unassembled WGS sequence"/>
</dbReference>
<evidence type="ECO:0000259" key="8">
    <source>
        <dbReference type="Pfam" id="PF03176"/>
    </source>
</evidence>
<comment type="caution">
    <text evidence="9">The sequence shown here is derived from an EMBL/GenBank/DDBJ whole genome shotgun (WGS) entry which is preliminary data.</text>
</comment>
<evidence type="ECO:0000256" key="4">
    <source>
        <dbReference type="ARBA" id="ARBA00022692"/>
    </source>
</evidence>
<feature type="non-terminal residue" evidence="9">
    <location>
        <position position="135"/>
    </location>
</feature>
<comment type="similarity">
    <text evidence="2">Belongs to the resistance-nodulation-cell division (RND) (TC 2.A.6) family. MmpL subfamily.</text>
</comment>
<feature type="transmembrane region" description="Helical" evidence="7">
    <location>
        <begin position="12"/>
        <end position="31"/>
    </location>
</feature>
<name>A0ABS7C893_9BACL</name>
<evidence type="ECO:0000256" key="2">
    <source>
        <dbReference type="ARBA" id="ARBA00010157"/>
    </source>
</evidence>
<dbReference type="EMBL" id="JAHZIK010000700">
    <property type="protein sequence ID" value="MBW7456916.1"/>
    <property type="molecule type" value="Genomic_DNA"/>
</dbReference>
<keyword evidence="10" id="KW-1185">Reference proteome</keyword>
<dbReference type="InterPro" id="IPR050545">
    <property type="entry name" value="Mycobact_MmpL"/>
</dbReference>
<gene>
    <name evidence="9" type="ORF">K0U00_23040</name>
</gene>
<keyword evidence="3" id="KW-1003">Cell membrane</keyword>
<evidence type="ECO:0000256" key="1">
    <source>
        <dbReference type="ARBA" id="ARBA00004651"/>
    </source>
</evidence>
<feature type="domain" description="Membrane transport protein MMPL" evidence="8">
    <location>
        <begin position="45"/>
        <end position="134"/>
    </location>
</feature>
<comment type="subcellular location">
    <subcellularLocation>
        <location evidence="1">Cell membrane</location>
        <topology evidence="1">Multi-pass membrane protein</topology>
    </subcellularLocation>
</comment>
<evidence type="ECO:0000256" key="3">
    <source>
        <dbReference type="ARBA" id="ARBA00022475"/>
    </source>
</evidence>
<proteinExistence type="inferred from homology"/>
<sequence>MTERFVRGLARAKWIVLIAWLVITVVAILGLPDLQSIVRKTEQKFIPADSESVVAKQMLEQIDPESTTKSSAIVVYSRETGLTKDDQAWLEKKAAELRELSGKEGFKSVQSAYDTPELATKFRSKDGTTEMFIVG</sequence>
<dbReference type="InterPro" id="IPR004869">
    <property type="entry name" value="MMPL_dom"/>
</dbReference>
<evidence type="ECO:0000256" key="7">
    <source>
        <dbReference type="SAM" id="Phobius"/>
    </source>
</evidence>
<dbReference type="PANTHER" id="PTHR33406">
    <property type="entry name" value="MEMBRANE PROTEIN MJ1562-RELATED"/>
    <property type="match status" value="1"/>
</dbReference>
<dbReference type="Pfam" id="PF03176">
    <property type="entry name" value="MMPL"/>
    <property type="match status" value="1"/>
</dbReference>
<dbReference type="PANTHER" id="PTHR33406:SF6">
    <property type="entry name" value="MEMBRANE PROTEIN YDGH-RELATED"/>
    <property type="match status" value="1"/>
</dbReference>